<feature type="domain" description="Aminopeptidase N-like N-terminal" evidence="1">
    <location>
        <begin position="2"/>
        <end position="77"/>
    </location>
</feature>
<dbReference type="AlphaFoldDB" id="A0A482WW66"/>
<name>A0A482WW66_LAOST</name>
<accession>A0A482WW66</accession>
<evidence type="ECO:0000313" key="2">
    <source>
        <dbReference type="EMBL" id="RZF37859.1"/>
    </source>
</evidence>
<evidence type="ECO:0000259" key="1">
    <source>
        <dbReference type="Pfam" id="PF17900"/>
    </source>
</evidence>
<dbReference type="Proteomes" id="UP000291343">
    <property type="component" value="Unassembled WGS sequence"/>
</dbReference>
<organism evidence="2 3">
    <name type="scientific">Laodelphax striatellus</name>
    <name type="common">Small brown planthopper</name>
    <name type="synonym">Delphax striatella</name>
    <dbReference type="NCBI Taxonomy" id="195883"/>
    <lineage>
        <taxon>Eukaryota</taxon>
        <taxon>Metazoa</taxon>
        <taxon>Ecdysozoa</taxon>
        <taxon>Arthropoda</taxon>
        <taxon>Hexapoda</taxon>
        <taxon>Insecta</taxon>
        <taxon>Pterygota</taxon>
        <taxon>Neoptera</taxon>
        <taxon>Paraneoptera</taxon>
        <taxon>Hemiptera</taxon>
        <taxon>Auchenorrhyncha</taxon>
        <taxon>Fulgoroidea</taxon>
        <taxon>Delphacidae</taxon>
        <taxon>Criomorphinae</taxon>
        <taxon>Laodelphax</taxon>
    </lineage>
</organism>
<dbReference type="EMBL" id="QKKF02023028">
    <property type="protein sequence ID" value="RZF37859.1"/>
    <property type="molecule type" value="Genomic_DNA"/>
</dbReference>
<dbReference type="Gene3D" id="2.60.40.1730">
    <property type="entry name" value="tricorn interacting facor f3 domain"/>
    <property type="match status" value="1"/>
</dbReference>
<sequence length="80" mass="8980">INEPISEIILNSFELQIGKVELTDVTGAVHKPQPTLLAEDETLILKFEKQLPSGEASIYFEFVGELNDKLIGFYRSKCNP</sequence>
<dbReference type="SUPFAM" id="SSF63737">
    <property type="entry name" value="Leukotriene A4 hydrolase N-terminal domain"/>
    <property type="match status" value="1"/>
</dbReference>
<protein>
    <recommendedName>
        <fullName evidence="1">Aminopeptidase N-like N-terminal domain-containing protein</fullName>
    </recommendedName>
</protein>
<proteinExistence type="predicted"/>
<keyword evidence="3" id="KW-1185">Reference proteome</keyword>
<dbReference type="Pfam" id="PF17900">
    <property type="entry name" value="Peptidase_M1_N"/>
    <property type="match status" value="1"/>
</dbReference>
<feature type="non-terminal residue" evidence="2">
    <location>
        <position position="1"/>
    </location>
</feature>
<evidence type="ECO:0000313" key="3">
    <source>
        <dbReference type="Proteomes" id="UP000291343"/>
    </source>
</evidence>
<comment type="caution">
    <text evidence="2">The sequence shown here is derived from an EMBL/GenBank/DDBJ whole genome shotgun (WGS) entry which is preliminary data.</text>
</comment>
<dbReference type="InterPro" id="IPR042097">
    <property type="entry name" value="Aminopeptidase_N-like_N_sf"/>
</dbReference>
<dbReference type="OrthoDB" id="275509at2759"/>
<dbReference type="InParanoid" id="A0A482WW66"/>
<feature type="non-terminal residue" evidence="2">
    <location>
        <position position="80"/>
    </location>
</feature>
<gene>
    <name evidence="2" type="ORF">LSTR_LSTR017364</name>
</gene>
<dbReference type="STRING" id="195883.A0A482WW66"/>
<reference evidence="2 3" key="1">
    <citation type="journal article" date="2017" name="Gigascience">
        <title>Genome sequence of the small brown planthopper, Laodelphax striatellus.</title>
        <authorList>
            <person name="Zhu J."/>
            <person name="Jiang F."/>
            <person name="Wang X."/>
            <person name="Yang P."/>
            <person name="Bao Y."/>
            <person name="Zhao W."/>
            <person name="Wang W."/>
            <person name="Lu H."/>
            <person name="Wang Q."/>
            <person name="Cui N."/>
            <person name="Li J."/>
            <person name="Chen X."/>
            <person name="Luo L."/>
            <person name="Yu J."/>
            <person name="Kang L."/>
            <person name="Cui F."/>
        </authorList>
    </citation>
    <scope>NUCLEOTIDE SEQUENCE [LARGE SCALE GENOMIC DNA]</scope>
    <source>
        <strain evidence="2">Lst14</strain>
    </source>
</reference>
<dbReference type="InterPro" id="IPR045357">
    <property type="entry name" value="Aminopeptidase_N-like_N"/>
</dbReference>